<accession>Q3JQP7</accession>
<evidence type="ECO:0000313" key="3">
    <source>
        <dbReference type="Proteomes" id="UP000002700"/>
    </source>
</evidence>
<dbReference type="EnsemblBacteria" id="ABA50751">
    <property type="protein sequence ID" value="ABA50751"/>
    <property type="gene ID" value="BURPS1710b_2720"/>
</dbReference>
<dbReference type="EMBL" id="CP000124">
    <property type="protein sequence ID" value="ABA50751.1"/>
    <property type="molecule type" value="Genomic_DNA"/>
</dbReference>
<organism evidence="2 3">
    <name type="scientific">Burkholderia pseudomallei (strain 1710b)</name>
    <dbReference type="NCBI Taxonomy" id="320372"/>
    <lineage>
        <taxon>Bacteria</taxon>
        <taxon>Pseudomonadati</taxon>
        <taxon>Pseudomonadota</taxon>
        <taxon>Betaproteobacteria</taxon>
        <taxon>Burkholderiales</taxon>
        <taxon>Burkholderiaceae</taxon>
        <taxon>Burkholderia</taxon>
        <taxon>pseudomallei group</taxon>
    </lineage>
</organism>
<sequence>MAAERDDQIGFALRDQVDRIAQMEAGNRAAGALHARAAVVRVRERERRPVKALLEPPRDDPDHALVPFGVEERDGGRLGGVDRREIGERLLLHAGLDLAPLAVHRVELLREFPRAAHVVGRQAFDAERHVRQAARRVQARAEAEAEIEARCAARVARGRAKERGDAGLHPSVADALQALRNEHAVVAVEPHDVGHRAERDEIEQPVEPRLGAGVAERAARAQLGAQREQHVEHHADARDMLARERAAGLVRIDDRARGGQRVAGQMVIGDEHVDAARVRGRDAVDARDSVVDRDQQVGLSRGRELDDLGREPVAVFEAVRHEVIDLRAEHPQAAHGNRAGGRAVAVVIGDDEHLAAGLERIGEERGGLRAALELRGRHEARQRGFDVGGRGDSARRVEAGEHGMQPVAGERVERGGNGGAGDDAGHAKRLSLFEQGGKRAAAPEFAQIAARRGERRGARVAAQRERELADAALRERGERRCEPVAFERGERVVPARPVLLDERRGQRVELDERRAVRRRRGACRERVERGGRPARGRARGEREPAGAGRARQHARERARHGLHRALRMEPDRVDGRLAARVARLVDGMPEPRHLHFVLQFHPRARALTRARLVRQPDLDVAPARAQRRGAREPRELRARQIPARRVRRLHLHAELFDQRAGGVQERGGFFAGDLERRGIDQHEVIGRDPHVHGLDARPCVVAGRTAVGDEHVRRERRVVGVVGDRAEPAREPAFVRQRALEILAERVLDEPRAGDELRERGTIERMKGGRGVGGRRQREGHEEMKTLGAHDGAHCRPNGADGRRDRAGRVGGCGCVERAACVGKMIDRRALRAR</sequence>
<dbReference type="KEGG" id="bpm:BURPS1710b_2720"/>
<dbReference type="AlphaFoldDB" id="Q3JQP7"/>
<name>Q3JQP7_BURP1</name>
<reference evidence="2 3" key="1">
    <citation type="submission" date="2005-09" db="EMBL/GenBank/DDBJ databases">
        <authorList>
            <person name="Woods D.E."/>
            <person name="Nierman W.C."/>
        </authorList>
    </citation>
    <scope>NUCLEOTIDE SEQUENCE [LARGE SCALE GENOMIC DNA]</scope>
    <source>
        <strain evidence="2 3">1710b</strain>
    </source>
</reference>
<feature type="compositionally biased region" description="Basic residues" evidence="1">
    <location>
        <begin position="550"/>
        <end position="563"/>
    </location>
</feature>
<dbReference type="HOGENOM" id="CLU_340321_0_0_4"/>
<proteinExistence type="predicted"/>
<evidence type="ECO:0000313" key="2">
    <source>
        <dbReference type="EMBL" id="ABA50751.1"/>
    </source>
</evidence>
<feature type="region of interest" description="Disordered" evidence="1">
    <location>
        <begin position="526"/>
        <end position="563"/>
    </location>
</feature>
<evidence type="ECO:0000256" key="1">
    <source>
        <dbReference type="SAM" id="MobiDB-lite"/>
    </source>
</evidence>
<gene>
    <name evidence="2" type="ordered locus">BURPS1710b_2720</name>
</gene>
<protein>
    <submittedName>
        <fullName evidence="2">Uncharacterized protein</fullName>
    </submittedName>
</protein>
<dbReference type="Proteomes" id="UP000002700">
    <property type="component" value="Chromosome I"/>
</dbReference>